<dbReference type="GO" id="GO:0046961">
    <property type="term" value="F:proton-transporting ATPase activity, rotational mechanism"/>
    <property type="evidence" value="ECO:0007669"/>
    <property type="project" value="InterPro"/>
</dbReference>
<feature type="transmembrane region" description="Helical" evidence="9">
    <location>
        <begin position="590"/>
        <end position="613"/>
    </location>
</feature>
<dbReference type="Pfam" id="PF01496">
    <property type="entry name" value="V_ATPase_I"/>
    <property type="match status" value="1"/>
</dbReference>
<reference evidence="12" key="1">
    <citation type="submission" date="2025-08" db="UniProtKB">
        <authorList>
            <consortium name="RefSeq"/>
        </authorList>
    </citation>
    <scope>IDENTIFICATION</scope>
    <source>
        <strain evidence="12">15112-1751.03</strain>
        <tissue evidence="12">Whole Adult</tissue>
    </source>
</reference>
<feature type="transmembrane region" description="Helical" evidence="9">
    <location>
        <begin position="421"/>
        <end position="445"/>
    </location>
</feature>
<dbReference type="PANTHER" id="PTHR11629:SF63">
    <property type="entry name" value="V-TYPE PROTON ATPASE SUBUNIT A"/>
    <property type="match status" value="1"/>
</dbReference>
<comment type="subcellular location">
    <subcellularLocation>
        <location evidence="1">Membrane</location>
        <topology evidence="1">Multi-pass membrane protein</topology>
    </subcellularLocation>
</comment>
<keyword evidence="6 9" id="KW-1133">Transmembrane helix</keyword>
<feature type="transmembrane region" description="Helical" evidence="9">
    <location>
        <begin position="802"/>
        <end position="829"/>
    </location>
</feature>
<proteinExistence type="inferred from homology"/>
<dbReference type="CTD" id="246543"/>
<comment type="function">
    <text evidence="9">Essential component of the vacuolar proton pump (V-ATPase), a multimeric enzyme that catalyzes the translocation of protons across the membranes. Required for assembly and activity of the V-ATPase.</text>
</comment>
<keyword evidence="11" id="KW-1185">Reference proteome</keyword>
<evidence type="ECO:0000256" key="7">
    <source>
        <dbReference type="ARBA" id="ARBA00023065"/>
    </source>
</evidence>
<evidence type="ECO:0000256" key="4">
    <source>
        <dbReference type="ARBA" id="ARBA00022692"/>
    </source>
</evidence>
<feature type="transmembrane region" description="Helical" evidence="9">
    <location>
        <begin position="466"/>
        <end position="488"/>
    </location>
</feature>
<dbReference type="AlphaFoldDB" id="A0A6P8WUB9"/>
<keyword evidence="4 9" id="KW-0812">Transmembrane</keyword>
<dbReference type="OrthoDB" id="10264220at2759"/>
<evidence type="ECO:0000256" key="2">
    <source>
        <dbReference type="ARBA" id="ARBA00009904"/>
    </source>
</evidence>
<keyword evidence="5 9" id="KW-0375">Hydrogen ion transport</keyword>
<dbReference type="GeneID" id="117566572"/>
<comment type="similarity">
    <text evidence="2 9">Belongs to the V-ATPase 116 kDa subunit family.</text>
</comment>
<dbReference type="GO" id="GO:0051117">
    <property type="term" value="F:ATPase binding"/>
    <property type="evidence" value="ECO:0007669"/>
    <property type="project" value="TreeGrafter"/>
</dbReference>
<gene>
    <name evidence="12" type="primary">LOC117566572</name>
</gene>
<dbReference type="PANTHER" id="PTHR11629">
    <property type="entry name" value="VACUOLAR PROTON ATPASES"/>
    <property type="match status" value="1"/>
</dbReference>
<dbReference type="GO" id="GO:0000220">
    <property type="term" value="C:vacuolar proton-transporting V-type ATPase, V0 domain"/>
    <property type="evidence" value="ECO:0007669"/>
    <property type="project" value="InterPro"/>
</dbReference>
<evidence type="ECO:0000256" key="3">
    <source>
        <dbReference type="ARBA" id="ARBA00022448"/>
    </source>
</evidence>
<evidence type="ECO:0000256" key="1">
    <source>
        <dbReference type="ARBA" id="ARBA00004141"/>
    </source>
</evidence>
<feature type="transmembrane region" description="Helical" evidence="9">
    <location>
        <begin position="560"/>
        <end position="578"/>
    </location>
</feature>
<dbReference type="GO" id="GO:0007035">
    <property type="term" value="P:vacuolar acidification"/>
    <property type="evidence" value="ECO:0007669"/>
    <property type="project" value="TreeGrafter"/>
</dbReference>
<dbReference type="GO" id="GO:0005886">
    <property type="term" value="C:plasma membrane"/>
    <property type="evidence" value="ECO:0007669"/>
    <property type="project" value="TreeGrafter"/>
</dbReference>
<accession>A0A6P8WUB9</accession>
<name>A0A6P8WUB9_DROAB</name>
<feature type="region of interest" description="Disordered" evidence="10">
    <location>
        <begin position="716"/>
        <end position="738"/>
    </location>
</feature>
<protein>
    <recommendedName>
        <fullName evidence="9">V-type proton ATPase subunit a</fullName>
    </recommendedName>
</protein>
<dbReference type="InterPro" id="IPR026028">
    <property type="entry name" value="V-type_ATPase_116kDa_su_euka"/>
</dbReference>
<sequence>MAKAFFVSEDMELAQLLLHEDNAFNCLVEVGHTGGLQFNNVYDEDRLLNGMYTSKVNLCYELLRFIEYLEAQMPGLEIVPTYYAAVDTEDRPRESQIPIYDSHLRRMNTEMRSVMEHYNTLERRHNYLVEKRYALQKAQKMLLSDGPQSAELLFTESTMMGLLKDQSEAMPISSQLNYLLGSINVVKFQAFELMLYRLFGRNLLVRRAEMPERVYDQVGAKRELVHKFVVLLMTISATIRPKLLKCCVAFHVTIFECPETSSQRLRMIEQLEREASDLDLVLSETRVVRKKMLLTASKLTYSMRINLYKAMKVYDLLNRMSPVGAQEHQKYLQAECFVPKSQVGEVRAALNRGSLIEHGDAGGLNPPPLLLMRSRKAKHVPPTHFRLNKFTQGFQNLINSYGMADYKELNPAPYTIITFPFLFAIMFGDLGHGLILIFFASFLIFREKRIEESARIAQSENEILNILFAGRYIILLMGIFSVYVGFIYNDVLAMPMNIFGSSWSCIYNTSTVQKITTELGLDPNDPNFYSGHPYPIGVDPIWKISGEDAITTFNSLKMKLAIILGISQMMFGLTLAAINCVRHKQKADLLLVVIPQFVFMTCLFCYLVFLIFLKWLTFGGLKQSPYNSACAPSVLITFIDMMLMKTSEGNSKGCNEGMFPNERLVEYVLVLIAFAAVPILLAGKPIYLMHRQKKLKKLRGERDLKALNKKGRQTLMEMRSPPKYGEPRKSDEVNETPPADDDVEFDLTEIWIHSGIHTIESVLGSVSHTASYLRLWALSLAHSQLADVLFEMVLSKGIHNKLPIYVAVPVLAATFFIWAVLTIAILVMMEGLSAFLHTLRLHWVEFQSKFFNGAGHSFQPFYFPPSTIRG</sequence>
<feature type="transmembrane region" description="Helical" evidence="9">
    <location>
        <begin position="667"/>
        <end position="689"/>
    </location>
</feature>
<keyword evidence="7 9" id="KW-0406">Ion transport</keyword>
<keyword evidence="8 9" id="KW-0472">Membrane</keyword>
<evidence type="ECO:0000256" key="8">
    <source>
        <dbReference type="ARBA" id="ARBA00023136"/>
    </source>
</evidence>
<evidence type="ECO:0000256" key="9">
    <source>
        <dbReference type="RuleBase" id="RU361189"/>
    </source>
</evidence>
<dbReference type="PIRSF" id="PIRSF001293">
    <property type="entry name" value="ATP6V0A1"/>
    <property type="match status" value="1"/>
</dbReference>
<dbReference type="Proteomes" id="UP000515160">
    <property type="component" value="Chromosome 3"/>
</dbReference>
<evidence type="ECO:0000256" key="6">
    <source>
        <dbReference type="ARBA" id="ARBA00022989"/>
    </source>
</evidence>
<organism evidence="11 12">
    <name type="scientific">Drosophila albomicans</name>
    <name type="common">Fruit fly</name>
    <dbReference type="NCBI Taxonomy" id="7291"/>
    <lineage>
        <taxon>Eukaryota</taxon>
        <taxon>Metazoa</taxon>
        <taxon>Ecdysozoa</taxon>
        <taxon>Arthropoda</taxon>
        <taxon>Hexapoda</taxon>
        <taxon>Insecta</taxon>
        <taxon>Pterygota</taxon>
        <taxon>Neoptera</taxon>
        <taxon>Endopterygota</taxon>
        <taxon>Diptera</taxon>
        <taxon>Brachycera</taxon>
        <taxon>Muscomorpha</taxon>
        <taxon>Ephydroidea</taxon>
        <taxon>Drosophilidae</taxon>
        <taxon>Drosophila</taxon>
    </lineage>
</organism>
<dbReference type="RefSeq" id="XP_034102005.1">
    <property type="nucleotide sequence ID" value="XM_034246114.2"/>
</dbReference>
<evidence type="ECO:0000256" key="5">
    <source>
        <dbReference type="ARBA" id="ARBA00022781"/>
    </source>
</evidence>
<evidence type="ECO:0000313" key="12">
    <source>
        <dbReference type="RefSeq" id="XP_034102005.1"/>
    </source>
</evidence>
<keyword evidence="3 9" id="KW-0813">Transport</keyword>
<evidence type="ECO:0000256" key="10">
    <source>
        <dbReference type="SAM" id="MobiDB-lite"/>
    </source>
</evidence>
<dbReference type="InterPro" id="IPR002490">
    <property type="entry name" value="V-ATPase_116kDa_su"/>
</dbReference>
<evidence type="ECO:0000313" key="11">
    <source>
        <dbReference type="Proteomes" id="UP000515160"/>
    </source>
</evidence>